<dbReference type="InterPro" id="IPR038765">
    <property type="entry name" value="Papain-like_cys_pep_sf"/>
</dbReference>
<protein>
    <recommendedName>
        <fullName evidence="5">Ubiquitin-like protease family profile domain-containing protein</fullName>
    </recommendedName>
</protein>
<keyword evidence="7" id="KW-1185">Reference proteome</keyword>
<reference evidence="6 7" key="1">
    <citation type="submission" date="2016-11" db="EMBL/GenBank/DDBJ databases">
        <title>The macronuclear genome of Stentor coeruleus: a giant cell with tiny introns.</title>
        <authorList>
            <person name="Slabodnick M."/>
            <person name="Ruby J.G."/>
            <person name="Reiff S.B."/>
            <person name="Swart E.C."/>
            <person name="Gosai S."/>
            <person name="Prabakaran S."/>
            <person name="Witkowska E."/>
            <person name="Larue G.E."/>
            <person name="Fisher S."/>
            <person name="Freeman R.M."/>
            <person name="Gunawardena J."/>
            <person name="Chu W."/>
            <person name="Stover N.A."/>
            <person name="Gregory B.D."/>
            <person name="Nowacki M."/>
            <person name="Derisi J."/>
            <person name="Roy S.W."/>
            <person name="Marshall W.F."/>
            <person name="Sood P."/>
        </authorList>
    </citation>
    <scope>NUCLEOTIDE SEQUENCE [LARGE SCALE GENOMIC DNA]</scope>
    <source>
        <strain evidence="6">WM001</strain>
    </source>
</reference>
<evidence type="ECO:0000313" key="6">
    <source>
        <dbReference type="EMBL" id="OMJ80478.1"/>
    </source>
</evidence>
<dbReference type="GO" id="GO:0006508">
    <property type="term" value="P:proteolysis"/>
    <property type="evidence" value="ECO:0007669"/>
    <property type="project" value="UniProtKB-KW"/>
</dbReference>
<dbReference type="PANTHER" id="PTHR12606">
    <property type="entry name" value="SENTRIN/SUMO-SPECIFIC PROTEASE"/>
    <property type="match status" value="1"/>
</dbReference>
<feature type="domain" description="Ubiquitin-like protease family profile" evidence="5">
    <location>
        <begin position="176"/>
        <end position="332"/>
    </location>
</feature>
<evidence type="ECO:0000256" key="2">
    <source>
        <dbReference type="ARBA" id="ARBA00022670"/>
    </source>
</evidence>
<evidence type="ECO:0000256" key="1">
    <source>
        <dbReference type="ARBA" id="ARBA00005234"/>
    </source>
</evidence>
<dbReference type="EMBL" id="MPUH01000422">
    <property type="protein sequence ID" value="OMJ80478.1"/>
    <property type="molecule type" value="Genomic_DNA"/>
</dbReference>
<keyword evidence="3" id="KW-0378">Hydrolase</keyword>
<dbReference type="PROSITE" id="PS50600">
    <property type="entry name" value="ULP_PROTEASE"/>
    <property type="match status" value="1"/>
</dbReference>
<dbReference type="OrthoDB" id="289696at2759"/>
<dbReference type="InterPro" id="IPR003653">
    <property type="entry name" value="Peptidase_C48_C"/>
</dbReference>
<evidence type="ECO:0000313" key="7">
    <source>
        <dbReference type="Proteomes" id="UP000187209"/>
    </source>
</evidence>
<sequence>MDFFSSLVSKAFCKRRRSRSSHKYETLINLPRNHCKSSPSFIPKLISRKSSVYFANSLTPAGPKYLLQSLCKDSSIDSLYKSIDLLAEAKSQAMQVLNKRHQNIYKIRREKVPMTPSSDSIIEDQRSKFQIFLENHNANNLTEEDILQEWNKLENLPNSLEKPHKDTDLYSQIAEYSLTYKDIKKLQNKKWLNDTLINAYIKLLKPKSNTFILNSYFYQTLEIMAQQGWDLPKLKRILRRAGLENITDIPMIIFPANILQTHWVTICINNTEQVIEYYDSFRSQNLENVCLIVEGFLEEMGVTGYDWHEMDTPLQDNTYDCGMFTIKIIQAIADNKEFFFSNRDMEYYRKVMLLELKNAQLYVDFRD</sequence>
<accession>A0A1R2BUJ9</accession>
<comment type="caution">
    <text evidence="6">The sequence shown here is derived from an EMBL/GenBank/DDBJ whole genome shotgun (WGS) entry which is preliminary data.</text>
</comment>
<proteinExistence type="inferred from homology"/>
<organism evidence="6 7">
    <name type="scientific">Stentor coeruleus</name>
    <dbReference type="NCBI Taxonomy" id="5963"/>
    <lineage>
        <taxon>Eukaryota</taxon>
        <taxon>Sar</taxon>
        <taxon>Alveolata</taxon>
        <taxon>Ciliophora</taxon>
        <taxon>Postciliodesmatophora</taxon>
        <taxon>Heterotrichea</taxon>
        <taxon>Heterotrichida</taxon>
        <taxon>Stentoridae</taxon>
        <taxon>Stentor</taxon>
    </lineage>
</organism>
<dbReference type="GO" id="GO:0016929">
    <property type="term" value="F:deSUMOylase activity"/>
    <property type="evidence" value="ECO:0007669"/>
    <property type="project" value="TreeGrafter"/>
</dbReference>
<gene>
    <name evidence="6" type="ORF">SteCoe_19281</name>
</gene>
<evidence type="ECO:0000256" key="4">
    <source>
        <dbReference type="ARBA" id="ARBA00022807"/>
    </source>
</evidence>
<dbReference type="AlphaFoldDB" id="A0A1R2BUJ9"/>
<keyword evidence="2" id="KW-0645">Protease</keyword>
<dbReference type="Pfam" id="PF02902">
    <property type="entry name" value="Peptidase_C48"/>
    <property type="match status" value="1"/>
</dbReference>
<name>A0A1R2BUJ9_9CILI</name>
<dbReference type="SUPFAM" id="SSF54001">
    <property type="entry name" value="Cysteine proteinases"/>
    <property type="match status" value="1"/>
</dbReference>
<dbReference type="GO" id="GO:0005634">
    <property type="term" value="C:nucleus"/>
    <property type="evidence" value="ECO:0007669"/>
    <property type="project" value="TreeGrafter"/>
</dbReference>
<dbReference type="Gene3D" id="3.40.395.10">
    <property type="entry name" value="Adenoviral Proteinase, Chain A"/>
    <property type="match status" value="1"/>
</dbReference>
<evidence type="ECO:0000256" key="3">
    <source>
        <dbReference type="ARBA" id="ARBA00022801"/>
    </source>
</evidence>
<dbReference type="PANTHER" id="PTHR12606:SF1">
    <property type="entry name" value="UBIQUITIN-LIKE-SPECIFIC PROTEASE 1A"/>
    <property type="match status" value="1"/>
</dbReference>
<dbReference type="Proteomes" id="UP000187209">
    <property type="component" value="Unassembled WGS sequence"/>
</dbReference>
<keyword evidence="4" id="KW-0788">Thiol protease</keyword>
<dbReference type="GO" id="GO:0016926">
    <property type="term" value="P:protein desumoylation"/>
    <property type="evidence" value="ECO:0007669"/>
    <property type="project" value="TreeGrafter"/>
</dbReference>
<evidence type="ECO:0000259" key="5">
    <source>
        <dbReference type="PROSITE" id="PS50600"/>
    </source>
</evidence>
<comment type="similarity">
    <text evidence="1">Belongs to the peptidase C48 family.</text>
</comment>